<dbReference type="EMBL" id="BCWF01000025">
    <property type="protein sequence ID" value="GAT28489.1"/>
    <property type="molecule type" value="Genomic_DNA"/>
</dbReference>
<accession>A0A146FTE5</accession>
<keyword evidence="1" id="KW-0808">Transferase</keyword>
<evidence type="ECO:0000313" key="1">
    <source>
        <dbReference type="EMBL" id="GAT28489.1"/>
    </source>
</evidence>
<organism evidence="1 2">
    <name type="scientific">Aspergillus kawachii</name>
    <name type="common">White koji mold</name>
    <name type="synonym">Aspergillus awamori var. kawachi</name>
    <dbReference type="NCBI Taxonomy" id="1069201"/>
    <lineage>
        <taxon>Eukaryota</taxon>
        <taxon>Fungi</taxon>
        <taxon>Dikarya</taxon>
        <taxon>Ascomycota</taxon>
        <taxon>Pezizomycotina</taxon>
        <taxon>Eurotiomycetes</taxon>
        <taxon>Eurotiomycetidae</taxon>
        <taxon>Eurotiales</taxon>
        <taxon>Aspergillaceae</taxon>
        <taxon>Aspergillus</taxon>
        <taxon>Aspergillus subgen. Circumdati</taxon>
    </lineage>
</organism>
<dbReference type="AlphaFoldDB" id="A0A146FTE5"/>
<proteinExistence type="predicted"/>
<reference evidence="1 2" key="1">
    <citation type="journal article" date="2016" name="DNA Res.">
        <title>Genome sequence of Aspergillus luchuensis NBRC 4314.</title>
        <authorList>
            <person name="Yamada O."/>
            <person name="Machida M."/>
            <person name="Hosoyama A."/>
            <person name="Goto M."/>
            <person name="Takahashi T."/>
            <person name="Futagami T."/>
            <person name="Yamagata Y."/>
            <person name="Takeuchi M."/>
            <person name="Kobayashi T."/>
            <person name="Koike H."/>
            <person name="Abe K."/>
            <person name="Asai K."/>
            <person name="Arita M."/>
            <person name="Fujita N."/>
            <person name="Fukuda K."/>
            <person name="Higa K."/>
            <person name="Horikawa H."/>
            <person name="Ishikawa T."/>
            <person name="Jinno K."/>
            <person name="Kato Y."/>
            <person name="Kirimura K."/>
            <person name="Mizutani O."/>
            <person name="Nakasone K."/>
            <person name="Sano M."/>
            <person name="Shiraishi Y."/>
            <person name="Tsukahara M."/>
            <person name="Gomi K."/>
        </authorList>
    </citation>
    <scope>NUCLEOTIDE SEQUENCE [LARGE SCALE GENOMIC DNA]</scope>
    <source>
        <strain evidence="1 2">RIB 2604</strain>
    </source>
</reference>
<dbReference type="GO" id="GO:0016740">
    <property type="term" value="F:transferase activity"/>
    <property type="evidence" value="ECO:0007669"/>
    <property type="project" value="UniProtKB-KW"/>
</dbReference>
<comment type="caution">
    <text evidence="1">The sequence shown here is derived from an EMBL/GenBank/DDBJ whole genome shotgun (WGS) entry which is preliminary data.</text>
</comment>
<dbReference type="Proteomes" id="UP000075230">
    <property type="component" value="Unassembled WGS sequence"/>
</dbReference>
<protein>
    <submittedName>
        <fullName evidence="1">Phosphotransferase enzyme family protein</fullName>
    </submittedName>
</protein>
<gene>
    <name evidence="1" type="ORF">RIB2604_02601290</name>
</gene>
<sequence length="53" mass="5592">MDITTKETESIGMPGVLRAANQLPVVMAVILADPDLQSVIHGKGPRPIPNAPM</sequence>
<name>A0A146FTE5_ASPKA</name>
<reference evidence="2" key="2">
    <citation type="submission" date="2016-02" db="EMBL/GenBank/DDBJ databases">
        <title>Genome sequencing of Aspergillus luchuensis NBRC 4314.</title>
        <authorList>
            <person name="Yamada O."/>
        </authorList>
    </citation>
    <scope>NUCLEOTIDE SEQUENCE [LARGE SCALE GENOMIC DNA]</scope>
    <source>
        <strain evidence="2">RIB 2604</strain>
    </source>
</reference>
<evidence type="ECO:0000313" key="2">
    <source>
        <dbReference type="Proteomes" id="UP000075230"/>
    </source>
</evidence>